<dbReference type="RefSeq" id="WP_210663013.1">
    <property type="nucleotide sequence ID" value="NZ_JAGKQQ010000002.1"/>
</dbReference>
<evidence type="ECO:0000313" key="3">
    <source>
        <dbReference type="Proteomes" id="UP000676565"/>
    </source>
</evidence>
<protein>
    <submittedName>
        <fullName evidence="2">Uncharacterized protein</fullName>
    </submittedName>
</protein>
<accession>A0ABS5C3Y2</accession>
<name>A0ABS5C3Y2_9BACT</name>
<dbReference type="EMBL" id="JAGKQQ010000002">
    <property type="protein sequence ID" value="MBP3960707.1"/>
    <property type="molecule type" value="Genomic_DNA"/>
</dbReference>
<feature type="signal peptide" evidence="1">
    <location>
        <begin position="1"/>
        <end position="23"/>
    </location>
</feature>
<dbReference type="Proteomes" id="UP000676565">
    <property type="component" value="Unassembled WGS sequence"/>
</dbReference>
<comment type="caution">
    <text evidence="2">The sequence shown here is derived from an EMBL/GenBank/DDBJ whole genome shotgun (WGS) entry which is preliminary data.</text>
</comment>
<proteinExistence type="predicted"/>
<reference evidence="2 3" key="1">
    <citation type="submission" date="2021-04" db="EMBL/GenBank/DDBJ databases">
        <authorList>
            <person name="Ivanova A."/>
        </authorList>
    </citation>
    <scope>NUCLEOTIDE SEQUENCE [LARGE SCALE GENOMIC DNA]</scope>
    <source>
        <strain evidence="2 3">G18</strain>
    </source>
</reference>
<gene>
    <name evidence="2" type="ORF">J8F10_36240</name>
</gene>
<organism evidence="2 3">
    <name type="scientific">Gemmata palustris</name>
    <dbReference type="NCBI Taxonomy" id="2822762"/>
    <lineage>
        <taxon>Bacteria</taxon>
        <taxon>Pseudomonadati</taxon>
        <taxon>Planctomycetota</taxon>
        <taxon>Planctomycetia</taxon>
        <taxon>Gemmatales</taxon>
        <taxon>Gemmataceae</taxon>
        <taxon>Gemmata</taxon>
    </lineage>
</organism>
<keyword evidence="3" id="KW-1185">Reference proteome</keyword>
<feature type="chain" id="PRO_5045836920" evidence="1">
    <location>
        <begin position="24"/>
        <end position="211"/>
    </location>
</feature>
<evidence type="ECO:0000313" key="2">
    <source>
        <dbReference type="EMBL" id="MBP3960707.1"/>
    </source>
</evidence>
<keyword evidence="1" id="KW-0732">Signal</keyword>
<evidence type="ECO:0000256" key="1">
    <source>
        <dbReference type="SAM" id="SignalP"/>
    </source>
</evidence>
<sequence length="211" mass="22266">MFRTILPAALFALLTIGSAPLTAEDKKDKPRADPPATPLELSLTGTTTTYTLDLGGRTTDELKNLIESAAKTGKRPPAAPAVDLSIEIKNTSDKPVTVWVTGDPVVLTCTLRGKGALNVAPPLAFTEEFRIPKGVEIAAGKTHVIPVKTLVSGYRGAAHWAYWLESGEYELTATLKTGMNPAPKGAKDANDGFGSVTLTSAPLKLTVEAKK</sequence>